<dbReference type="FunFam" id="3.20.20.220:FF:000002">
    <property type="entry name" value="Methylenetetrahydrofolate reductase"/>
    <property type="match status" value="1"/>
</dbReference>
<proteinExistence type="inferred from homology"/>
<keyword evidence="7" id="KW-0560">Oxidoreductase</keyword>
<comment type="pathway">
    <text evidence="2 8">One-carbon metabolism; tetrahydrofolate interconversion.</text>
</comment>
<evidence type="ECO:0000256" key="4">
    <source>
        <dbReference type="ARBA" id="ARBA00022630"/>
    </source>
</evidence>
<evidence type="ECO:0000313" key="10">
    <source>
        <dbReference type="EMBL" id="SCZ87655.1"/>
    </source>
</evidence>
<evidence type="ECO:0000256" key="2">
    <source>
        <dbReference type="ARBA" id="ARBA00004777"/>
    </source>
</evidence>
<evidence type="ECO:0000313" key="11">
    <source>
        <dbReference type="Proteomes" id="UP000249723"/>
    </source>
</evidence>
<comment type="cofactor">
    <cofactor evidence="1">
        <name>FAD</name>
        <dbReference type="ChEBI" id="CHEBI:57692"/>
    </cofactor>
</comment>
<evidence type="ECO:0000259" key="9">
    <source>
        <dbReference type="Pfam" id="PF21895"/>
    </source>
</evidence>
<feature type="domain" description="MTHFR SAM-binding regulatory" evidence="9">
    <location>
        <begin position="512"/>
        <end position="634"/>
    </location>
</feature>
<dbReference type="SUPFAM" id="SSF51730">
    <property type="entry name" value="FAD-linked oxidoreductase"/>
    <property type="match status" value="1"/>
</dbReference>
<keyword evidence="6" id="KW-0521">NADP</keyword>
<keyword evidence="11" id="KW-1185">Reference proteome</keyword>
<dbReference type="NCBIfam" id="TIGR00677">
    <property type="entry name" value="fadh2_euk"/>
    <property type="match status" value="1"/>
</dbReference>
<dbReference type="Pfam" id="PF02219">
    <property type="entry name" value="MTHFR"/>
    <property type="match status" value="1"/>
</dbReference>
<evidence type="ECO:0000256" key="8">
    <source>
        <dbReference type="RuleBase" id="RU004254"/>
    </source>
</evidence>
<dbReference type="STRING" id="289078.A0A2X0M9G1"/>
<organism evidence="10 11">
    <name type="scientific">Microbotryum saponariae</name>
    <dbReference type="NCBI Taxonomy" id="289078"/>
    <lineage>
        <taxon>Eukaryota</taxon>
        <taxon>Fungi</taxon>
        <taxon>Dikarya</taxon>
        <taxon>Basidiomycota</taxon>
        <taxon>Pucciniomycotina</taxon>
        <taxon>Microbotryomycetes</taxon>
        <taxon>Microbotryales</taxon>
        <taxon>Microbotryaceae</taxon>
        <taxon>Microbotryum</taxon>
    </lineage>
</organism>
<evidence type="ECO:0000256" key="3">
    <source>
        <dbReference type="ARBA" id="ARBA00006743"/>
    </source>
</evidence>
<dbReference type="GO" id="GO:0071949">
    <property type="term" value="F:FAD binding"/>
    <property type="evidence" value="ECO:0007669"/>
    <property type="project" value="TreeGrafter"/>
</dbReference>
<keyword evidence="4" id="KW-0285">Flavoprotein</keyword>
<dbReference type="GO" id="GO:0009086">
    <property type="term" value="P:methionine biosynthetic process"/>
    <property type="evidence" value="ECO:0007669"/>
    <property type="project" value="TreeGrafter"/>
</dbReference>
<dbReference type="Pfam" id="PF21895">
    <property type="entry name" value="MTHFR_C"/>
    <property type="match status" value="2"/>
</dbReference>
<dbReference type="GO" id="GO:0005829">
    <property type="term" value="C:cytosol"/>
    <property type="evidence" value="ECO:0007669"/>
    <property type="project" value="TreeGrafter"/>
</dbReference>
<sequence length="661" mass="73588">MPIASGGMTPLSCQTALGGFATRASDGFVIVVVAKLWIAGVILAERDGRPWWSFEFFPPRTPDGWVNLYDRIERMKQLGPIFVDITWGAGGATSEATTTFVKHAHSELGLETCMHLTCTNMPVSMVDAALKDAYDSGCRNILALRGDPPRGSEEWVQTEGGFNHAIDLIRHIRKHYGDYFDIGVAGFPEGHPQAESAELEMKHFKAKIDAGANVIFTQMFYDANVFINWGRRVREAGITVPIVPGIMPIQTFASFKRRTDFAKTIVPQELWDLLEPIKDDDLKVREVGTKFVADMCRKVLTAGIGINGIHCYTMNLSRGTEMLLEEMNFVAQADIVKPLPWRVSLTQKRRTETTRPIFWSNRTRSYLSRTADWDEFPNGRWGNQASPAFGDLDSLALSLPHKAQDATTLWGEPTSFEDVAQLFARFCTGDLKALPWSDQPVARETTVISDPLKKINSAGFLTINSQPRVDGAGSSDPVHGWGPRGGYVYQKVSCRCPAQLNIYLFETDMTRSVFVQAYLEFFASSAHLDDLLKVLQRYPSMTYHAVNKAGDLQTNAAPGPNAVTWGVFPSAEVIQPTVVDGLAFLAWKDEAFELGTLWAELYSKTRQESAKVISEIFDTFYLVNLVQNDYRDEDELAIFKPFFEVIDGTKTATANGVNGSH</sequence>
<reference evidence="11" key="1">
    <citation type="submission" date="2016-10" db="EMBL/GenBank/DDBJ databases">
        <authorList>
            <person name="Jeantristanb JTB J.-T."/>
            <person name="Ricardo R."/>
        </authorList>
    </citation>
    <scope>NUCLEOTIDE SEQUENCE [LARGE SCALE GENOMIC DNA]</scope>
</reference>
<feature type="domain" description="MTHFR SAM-binding regulatory" evidence="9">
    <location>
        <begin position="337"/>
        <end position="492"/>
    </location>
</feature>
<dbReference type="Gene3D" id="3.20.20.220">
    <property type="match status" value="1"/>
</dbReference>
<dbReference type="InterPro" id="IPR053806">
    <property type="entry name" value="MTHFR_C"/>
</dbReference>
<dbReference type="GO" id="GO:0004489">
    <property type="term" value="F:methylenetetrahydrofolate reductase [NAD(P)H] activity"/>
    <property type="evidence" value="ECO:0007669"/>
    <property type="project" value="InterPro"/>
</dbReference>
<dbReference type="Proteomes" id="UP000249723">
    <property type="component" value="Unassembled WGS sequence"/>
</dbReference>
<accession>A0A2X0M9G1</accession>
<dbReference type="PANTHER" id="PTHR45754">
    <property type="entry name" value="METHYLENETETRAHYDROFOLATE REDUCTASE"/>
    <property type="match status" value="1"/>
</dbReference>
<dbReference type="GO" id="GO:0035999">
    <property type="term" value="P:tetrahydrofolate interconversion"/>
    <property type="evidence" value="ECO:0007669"/>
    <property type="project" value="UniProtKB-UniPathway"/>
</dbReference>
<dbReference type="InterPro" id="IPR004621">
    <property type="entry name" value="Fadh2_euk"/>
</dbReference>
<evidence type="ECO:0000256" key="7">
    <source>
        <dbReference type="ARBA" id="ARBA00023002"/>
    </source>
</evidence>
<evidence type="ECO:0000256" key="5">
    <source>
        <dbReference type="ARBA" id="ARBA00022827"/>
    </source>
</evidence>
<dbReference type="UniPathway" id="UPA00193"/>
<evidence type="ECO:0000256" key="1">
    <source>
        <dbReference type="ARBA" id="ARBA00001974"/>
    </source>
</evidence>
<dbReference type="EMBL" id="FMWP01000010">
    <property type="protein sequence ID" value="SCZ87655.1"/>
    <property type="molecule type" value="Genomic_DNA"/>
</dbReference>
<gene>
    <name evidence="10" type="ORF">BZ3500_MVSOF-1268-A1-R1_CHR2-2G05121</name>
</gene>
<protein>
    <submittedName>
        <fullName evidence="10">BZ3500_MvSof-1268-A1-R1_Chr2-2g05121 protein</fullName>
    </submittedName>
</protein>
<name>A0A2X0M9G1_9BASI</name>
<comment type="similarity">
    <text evidence="3">Belongs to the methylenetetrahydrofolate reductase family.</text>
</comment>
<dbReference type="PANTHER" id="PTHR45754:SF3">
    <property type="entry name" value="METHYLENETETRAHYDROFOLATE REDUCTASE (NADPH)"/>
    <property type="match status" value="1"/>
</dbReference>
<evidence type="ECO:0000256" key="6">
    <source>
        <dbReference type="ARBA" id="ARBA00022857"/>
    </source>
</evidence>
<dbReference type="OrthoDB" id="16284at2759"/>
<dbReference type="InterPro" id="IPR003171">
    <property type="entry name" value="Mehydrof_redctse-like"/>
</dbReference>
<keyword evidence="5" id="KW-0274">FAD</keyword>
<dbReference type="InterPro" id="IPR029041">
    <property type="entry name" value="FAD-linked_oxidoreductase-like"/>
</dbReference>
<dbReference type="CDD" id="cd00537">
    <property type="entry name" value="MTHFR"/>
    <property type="match status" value="1"/>
</dbReference>
<dbReference type="AlphaFoldDB" id="A0A2X0M9G1"/>